<gene>
    <name evidence="3" type="ORF">UFOPK2656_02276</name>
    <name evidence="4" type="ORF">UFOPK3099_00224</name>
    <name evidence="5" type="ORF">UFOPK3267_02581</name>
    <name evidence="6" type="ORF">UFOPK3651_02779</name>
    <name evidence="7" type="ORF">UFOPK3931_00264</name>
    <name evidence="2" type="ORF">UFOPK4189_02088</name>
</gene>
<organism evidence="5">
    <name type="scientific">freshwater metagenome</name>
    <dbReference type="NCBI Taxonomy" id="449393"/>
    <lineage>
        <taxon>unclassified sequences</taxon>
        <taxon>metagenomes</taxon>
        <taxon>ecological metagenomes</taxon>
    </lineage>
</organism>
<dbReference type="EMBL" id="CAFBIY010000193">
    <property type="protein sequence ID" value="CAB4853057.1"/>
    <property type="molecule type" value="Genomic_DNA"/>
</dbReference>
<keyword evidence="1" id="KW-0472">Membrane</keyword>
<dbReference type="EMBL" id="CAFAAV010000009">
    <property type="protein sequence ID" value="CAB4802884.1"/>
    <property type="molecule type" value="Genomic_DNA"/>
</dbReference>
<sequence length="93" mass="9513">MTEPERPLSALPSSAARAAAFVAILLGGSAGGLIGYTLVKLQCHGECAAPKGIGTLTGALLAAGGMSIVAVLVLRAVGEWRQIEQRERANRNS</sequence>
<protein>
    <submittedName>
        <fullName evidence="5">Unannotated protein</fullName>
    </submittedName>
</protein>
<keyword evidence="1" id="KW-1133">Transmembrane helix</keyword>
<reference evidence="5" key="1">
    <citation type="submission" date="2020-05" db="EMBL/GenBank/DDBJ databases">
        <authorList>
            <person name="Chiriac C."/>
            <person name="Salcher M."/>
            <person name="Ghai R."/>
            <person name="Kavagutti S V."/>
        </authorList>
    </citation>
    <scope>NUCLEOTIDE SEQUENCE</scope>
</reference>
<evidence type="ECO:0000313" key="7">
    <source>
        <dbReference type="EMBL" id="CAB4972753.1"/>
    </source>
</evidence>
<evidence type="ECO:0000313" key="5">
    <source>
        <dbReference type="EMBL" id="CAB4853057.1"/>
    </source>
</evidence>
<evidence type="ECO:0000313" key="2">
    <source>
        <dbReference type="EMBL" id="CAB4364325.1"/>
    </source>
</evidence>
<dbReference type="EMBL" id="CAEZYF010000015">
    <property type="protein sequence ID" value="CAB4733160.1"/>
    <property type="molecule type" value="Genomic_DNA"/>
</dbReference>
<feature type="transmembrane region" description="Helical" evidence="1">
    <location>
        <begin position="20"/>
        <end position="39"/>
    </location>
</feature>
<dbReference type="EMBL" id="CAFBMT010000021">
    <property type="protein sequence ID" value="CAB4949998.1"/>
    <property type="molecule type" value="Genomic_DNA"/>
</dbReference>
<dbReference type="EMBL" id="CAFBOL010000004">
    <property type="protein sequence ID" value="CAB4972753.1"/>
    <property type="molecule type" value="Genomic_DNA"/>
</dbReference>
<feature type="transmembrane region" description="Helical" evidence="1">
    <location>
        <begin position="59"/>
        <end position="78"/>
    </location>
</feature>
<evidence type="ECO:0000313" key="4">
    <source>
        <dbReference type="EMBL" id="CAB4802884.1"/>
    </source>
</evidence>
<keyword evidence="1" id="KW-0812">Transmembrane</keyword>
<dbReference type="EMBL" id="CAESGF010000012">
    <property type="protein sequence ID" value="CAB4364325.1"/>
    <property type="molecule type" value="Genomic_DNA"/>
</dbReference>
<evidence type="ECO:0000313" key="6">
    <source>
        <dbReference type="EMBL" id="CAB4949998.1"/>
    </source>
</evidence>
<proteinExistence type="predicted"/>
<dbReference type="AlphaFoldDB" id="A0A6J7C4P6"/>
<evidence type="ECO:0000256" key="1">
    <source>
        <dbReference type="SAM" id="Phobius"/>
    </source>
</evidence>
<accession>A0A6J7C4P6</accession>
<name>A0A6J7C4P6_9ZZZZ</name>
<evidence type="ECO:0000313" key="3">
    <source>
        <dbReference type="EMBL" id="CAB4733160.1"/>
    </source>
</evidence>